<dbReference type="GO" id="GO:0005886">
    <property type="term" value="C:plasma membrane"/>
    <property type="evidence" value="ECO:0007669"/>
    <property type="project" value="UniProtKB-SubCell"/>
</dbReference>
<feature type="transmembrane region" description="Helical" evidence="10">
    <location>
        <begin position="217"/>
        <end position="234"/>
    </location>
</feature>
<dbReference type="Gene3D" id="6.10.140.1330">
    <property type="match status" value="1"/>
</dbReference>
<evidence type="ECO:0000256" key="2">
    <source>
        <dbReference type="ARBA" id="ARBA00022448"/>
    </source>
</evidence>
<keyword evidence="5 10" id="KW-1133">Transmembrane helix</keyword>
<comment type="subcellular location">
    <subcellularLocation>
        <location evidence="1">Cell membrane</location>
        <topology evidence="1">Multi-pass membrane protein</topology>
    </subcellularLocation>
</comment>
<evidence type="ECO:0000256" key="5">
    <source>
        <dbReference type="ARBA" id="ARBA00022989"/>
    </source>
</evidence>
<organism evidence="12 13">
    <name type="scientific">Gemella haemolysans</name>
    <dbReference type="NCBI Taxonomy" id="1379"/>
    <lineage>
        <taxon>Bacteria</taxon>
        <taxon>Bacillati</taxon>
        <taxon>Bacillota</taxon>
        <taxon>Bacilli</taxon>
        <taxon>Bacillales</taxon>
        <taxon>Gemellaceae</taxon>
        <taxon>Gemella</taxon>
    </lineage>
</organism>
<dbReference type="GO" id="GO:0051453">
    <property type="term" value="P:regulation of intracellular pH"/>
    <property type="evidence" value="ECO:0007669"/>
    <property type="project" value="TreeGrafter"/>
</dbReference>
<feature type="transmembrane region" description="Helical" evidence="10">
    <location>
        <begin position="85"/>
        <end position="104"/>
    </location>
</feature>
<dbReference type="OrthoDB" id="9809206at2"/>
<keyword evidence="6" id="KW-0915">Sodium</keyword>
<dbReference type="GO" id="GO:0015386">
    <property type="term" value="F:potassium:proton antiporter activity"/>
    <property type="evidence" value="ECO:0007669"/>
    <property type="project" value="TreeGrafter"/>
</dbReference>
<dbReference type="GO" id="GO:0015385">
    <property type="term" value="F:sodium:proton antiporter activity"/>
    <property type="evidence" value="ECO:0007669"/>
    <property type="project" value="InterPro"/>
</dbReference>
<feature type="transmembrane region" description="Helical" evidence="10">
    <location>
        <begin position="368"/>
        <end position="394"/>
    </location>
</feature>
<reference evidence="13" key="1">
    <citation type="submission" date="2016-01" db="EMBL/GenBank/DDBJ databases">
        <authorList>
            <person name="Mitreva M."/>
            <person name="Pepin K.H."/>
            <person name="Mihindukulasuriya K.A."/>
            <person name="Fulton R."/>
            <person name="Fronick C."/>
            <person name="O'Laughlin M."/>
            <person name="Miner T."/>
            <person name="Herter B."/>
            <person name="Rosa B.A."/>
            <person name="Cordes M."/>
            <person name="Tomlinson C."/>
            <person name="Wollam A."/>
            <person name="Palsikar V.B."/>
            <person name="Mardis E.R."/>
            <person name="Wilson R.K."/>
        </authorList>
    </citation>
    <scope>NUCLEOTIDE SEQUENCE [LARGE SCALE GENOMIC DNA]</scope>
    <source>
        <strain evidence="13">DNF01167</strain>
    </source>
</reference>
<feature type="transmembrane region" description="Helical" evidence="10">
    <location>
        <begin position="184"/>
        <end position="205"/>
    </location>
</feature>
<dbReference type="PANTHER" id="PTHR10110:SF86">
    <property type="entry name" value="SODIUM_HYDROGEN EXCHANGER 7"/>
    <property type="match status" value="1"/>
</dbReference>
<dbReference type="InterPro" id="IPR006153">
    <property type="entry name" value="Cation/H_exchanger_TM"/>
</dbReference>
<evidence type="ECO:0000259" key="11">
    <source>
        <dbReference type="Pfam" id="PF00999"/>
    </source>
</evidence>
<gene>
    <name evidence="12" type="ORF">HMPREF3186_00459</name>
</gene>
<feature type="transmembrane region" description="Helical" evidence="10">
    <location>
        <begin position="110"/>
        <end position="131"/>
    </location>
</feature>
<name>A0A134A3C6_9BACL</name>
<protein>
    <submittedName>
        <fullName evidence="12">Putative Na+/H+ antiporter</fullName>
    </submittedName>
</protein>
<keyword evidence="2" id="KW-0813">Transport</keyword>
<dbReference type="Proteomes" id="UP000070355">
    <property type="component" value="Unassembled WGS sequence"/>
</dbReference>
<feature type="domain" description="Cation/H+ exchanger transmembrane" evidence="11">
    <location>
        <begin position="17"/>
        <end position="431"/>
    </location>
</feature>
<feature type="transmembrane region" description="Helical" evidence="10">
    <location>
        <begin position="6"/>
        <end position="24"/>
    </location>
</feature>
<dbReference type="PANTHER" id="PTHR10110">
    <property type="entry name" value="SODIUM/HYDROGEN EXCHANGER"/>
    <property type="match status" value="1"/>
</dbReference>
<dbReference type="EMBL" id="LSDC01000025">
    <property type="protein sequence ID" value="KXB62205.1"/>
    <property type="molecule type" value="Genomic_DNA"/>
</dbReference>
<keyword evidence="8 10" id="KW-0472">Membrane</keyword>
<evidence type="ECO:0000256" key="8">
    <source>
        <dbReference type="ARBA" id="ARBA00023136"/>
    </source>
</evidence>
<feature type="transmembrane region" description="Helical" evidence="10">
    <location>
        <begin position="406"/>
        <end position="430"/>
    </location>
</feature>
<evidence type="ECO:0000256" key="10">
    <source>
        <dbReference type="SAM" id="Phobius"/>
    </source>
</evidence>
<keyword evidence="4 10" id="KW-0812">Transmembrane</keyword>
<evidence type="ECO:0000313" key="13">
    <source>
        <dbReference type="Proteomes" id="UP000070355"/>
    </source>
</evidence>
<feature type="transmembrane region" description="Helical" evidence="10">
    <location>
        <begin position="31"/>
        <end position="50"/>
    </location>
</feature>
<evidence type="ECO:0000256" key="9">
    <source>
        <dbReference type="ARBA" id="ARBA00023201"/>
    </source>
</evidence>
<keyword evidence="3" id="KW-1003">Cell membrane</keyword>
<sequence length="726" mass="82464">MEILTTLGIFVIIVILGSFLNNLFPRIPAALFQIILGAAVTFIPNLPLHFEFESEMFMMLVIAPLLFTDGFNSSLKNIWLYKRPIIYMAIFLVLVTVIVVGSIIHLLLPMIPWAACFVLAAILSPTDAVAVKSITKGMKLPKGLMAILEGESLLNDASGLVSFNIALAAVLTNTFSVTNASYKFLVVAGGGAIFGLIIGIAFSYIKFTFLTKFADESNILVIFQLITPVIVFYLAEHIGVSGIVAVVITALVYNYQRKLHLLTVVSSDAAVTIDSTQQIASYVLNGFVFTFLGYLLPEIYHTMFNNREIDIVYGFIISLVIVLGLMIVRLTFVYFNYISFQPHHFTTARKTAKIILNRKFDKGNYSRFSYSLIASLCGIHGTVTLATALMIPVVTSTGDNFPLRNTILFIASNVVLLSIVIGTLALPLVVKGEDEEKEYTQYSLREKILEGTLEELKERDISKKSIEEKVAYAFEIKSLHEMKAYFRNMHTRRFKNASEALALHKKIMKAQDKALPEILKGNPNIEQILEISKIMQLRKSFLFTYSIPKSLLLNLRIYIKESSLKRRLTRHFVAKDLTPEFYEKLKEKVPKRRKVNFVNKLDEIKQRAEASSSQIQAIIDCSPTVRKVLLETAYKVIDEKCSDENTAEFVKDVYKYYSFTLFEVFLEDIDFEEELKELQMESVRLLKYRILTMRKLNYISLEDSYTVLRNLNFSESMIFPRETEEE</sequence>
<accession>A0A134A3C6</accession>
<comment type="caution">
    <text evidence="12">The sequence shown here is derived from an EMBL/GenBank/DDBJ whole genome shotgun (WGS) entry which is preliminary data.</text>
</comment>
<dbReference type="InterPro" id="IPR018422">
    <property type="entry name" value="Cation/H_exchanger_CPA1"/>
</dbReference>
<proteinExistence type="predicted"/>
<feature type="transmembrane region" description="Helical" evidence="10">
    <location>
        <begin position="311"/>
        <end position="335"/>
    </location>
</feature>
<dbReference type="AlphaFoldDB" id="A0A134A3C6"/>
<feature type="transmembrane region" description="Helical" evidence="10">
    <location>
        <begin position="56"/>
        <end position="73"/>
    </location>
</feature>
<evidence type="ECO:0000256" key="4">
    <source>
        <dbReference type="ARBA" id="ARBA00022692"/>
    </source>
</evidence>
<evidence type="ECO:0000256" key="7">
    <source>
        <dbReference type="ARBA" id="ARBA00023065"/>
    </source>
</evidence>
<dbReference type="GO" id="GO:0098719">
    <property type="term" value="P:sodium ion import across plasma membrane"/>
    <property type="evidence" value="ECO:0007669"/>
    <property type="project" value="TreeGrafter"/>
</dbReference>
<keyword evidence="9" id="KW-0739">Sodium transport</keyword>
<keyword evidence="7" id="KW-0406">Ion transport</keyword>
<dbReference type="STRING" id="1379.HMPREF3186_00459"/>
<dbReference type="RefSeq" id="WP_060913737.1">
    <property type="nucleotide sequence ID" value="NZ_KQ959931.1"/>
</dbReference>
<feature type="transmembrane region" description="Helical" evidence="10">
    <location>
        <begin position="279"/>
        <end position="296"/>
    </location>
</feature>
<dbReference type="Pfam" id="PF00999">
    <property type="entry name" value="Na_H_Exchanger"/>
    <property type="match status" value="1"/>
</dbReference>
<evidence type="ECO:0000256" key="6">
    <source>
        <dbReference type="ARBA" id="ARBA00023053"/>
    </source>
</evidence>
<dbReference type="PATRIC" id="fig|1379.3.peg.455"/>
<evidence type="ECO:0000256" key="1">
    <source>
        <dbReference type="ARBA" id="ARBA00004651"/>
    </source>
</evidence>
<evidence type="ECO:0000313" key="12">
    <source>
        <dbReference type="EMBL" id="KXB62205.1"/>
    </source>
</evidence>
<evidence type="ECO:0000256" key="3">
    <source>
        <dbReference type="ARBA" id="ARBA00022475"/>
    </source>
</evidence>